<dbReference type="NCBIfam" id="TIGR02152">
    <property type="entry name" value="D_ribokin_bact"/>
    <property type="match status" value="1"/>
</dbReference>
<accession>A0A1H2ZZ83</accession>
<proteinExistence type="inferred from homology"/>
<keyword evidence="5 12" id="KW-0479">Metal-binding</keyword>
<comment type="catalytic activity">
    <reaction evidence="12">
        <text>D-ribose + ATP = D-ribose 5-phosphate + ADP + H(+)</text>
        <dbReference type="Rhea" id="RHEA:13697"/>
        <dbReference type="ChEBI" id="CHEBI:15378"/>
        <dbReference type="ChEBI" id="CHEBI:30616"/>
        <dbReference type="ChEBI" id="CHEBI:47013"/>
        <dbReference type="ChEBI" id="CHEBI:78346"/>
        <dbReference type="ChEBI" id="CHEBI:456216"/>
        <dbReference type="EC" id="2.7.1.15"/>
    </reaction>
</comment>
<feature type="domain" description="Carbohydrate kinase PfkB" evidence="13">
    <location>
        <begin position="2"/>
        <end position="292"/>
    </location>
</feature>
<dbReference type="RefSeq" id="WP_245726344.1">
    <property type="nucleotide sequence ID" value="NZ_FNNQ01000012.1"/>
</dbReference>
<dbReference type="InterPro" id="IPR002173">
    <property type="entry name" value="Carboh/pur_kinase_PfkB_CS"/>
</dbReference>
<dbReference type="GO" id="GO:0005524">
    <property type="term" value="F:ATP binding"/>
    <property type="evidence" value="ECO:0007669"/>
    <property type="project" value="UniProtKB-UniRule"/>
</dbReference>
<keyword evidence="11 12" id="KW-0119">Carbohydrate metabolism</keyword>
<evidence type="ECO:0000256" key="6">
    <source>
        <dbReference type="ARBA" id="ARBA00022741"/>
    </source>
</evidence>
<comment type="similarity">
    <text evidence="1">Belongs to the carbohydrate kinase pfkB family.</text>
</comment>
<dbReference type="UniPathway" id="UPA00916">
    <property type="reaction ID" value="UER00889"/>
</dbReference>
<evidence type="ECO:0000256" key="11">
    <source>
        <dbReference type="ARBA" id="ARBA00023277"/>
    </source>
</evidence>
<feature type="binding site" evidence="12">
    <location>
        <position position="138"/>
    </location>
    <ligand>
        <name>substrate</name>
    </ligand>
</feature>
<comment type="subunit">
    <text evidence="12">Homodimer.</text>
</comment>
<dbReference type="HAMAP" id="MF_01987">
    <property type="entry name" value="Ribokinase"/>
    <property type="match status" value="1"/>
</dbReference>
<dbReference type="PROSITE" id="PS00584">
    <property type="entry name" value="PFKB_KINASES_2"/>
    <property type="match status" value="1"/>
</dbReference>
<reference evidence="14 15" key="1">
    <citation type="submission" date="2016-10" db="EMBL/GenBank/DDBJ databases">
        <authorList>
            <person name="de Groot N.N."/>
        </authorList>
    </citation>
    <scope>NUCLEOTIDE SEQUENCE [LARGE SCALE GENOMIC DNA]</scope>
    <source>
        <strain evidence="14 15">DSM 45610</strain>
    </source>
</reference>
<dbReference type="PRINTS" id="PR00990">
    <property type="entry name" value="RIBOKINASE"/>
</dbReference>
<feature type="binding site" evidence="12">
    <location>
        <position position="245"/>
    </location>
    <ligand>
        <name>K(+)</name>
        <dbReference type="ChEBI" id="CHEBI:29103"/>
    </ligand>
</feature>
<dbReference type="InterPro" id="IPR029056">
    <property type="entry name" value="Ribokinase-like"/>
</dbReference>
<feature type="binding site" evidence="12">
    <location>
        <begin position="217"/>
        <end position="222"/>
    </location>
    <ligand>
        <name>ATP</name>
        <dbReference type="ChEBI" id="CHEBI:30616"/>
    </ligand>
</feature>
<keyword evidence="4 12" id="KW-0808">Transferase</keyword>
<evidence type="ECO:0000256" key="5">
    <source>
        <dbReference type="ARBA" id="ARBA00022723"/>
    </source>
</evidence>
<feature type="active site" description="Proton acceptor" evidence="12">
    <location>
        <position position="251"/>
    </location>
</feature>
<feature type="binding site" evidence="12">
    <location>
        <position position="284"/>
    </location>
    <ligand>
        <name>K(+)</name>
        <dbReference type="ChEBI" id="CHEBI:29103"/>
    </ligand>
</feature>
<evidence type="ECO:0000256" key="8">
    <source>
        <dbReference type="ARBA" id="ARBA00022840"/>
    </source>
</evidence>
<feature type="binding site" evidence="12">
    <location>
        <position position="251"/>
    </location>
    <ligand>
        <name>substrate</name>
    </ligand>
</feature>
<dbReference type="Proteomes" id="UP000198534">
    <property type="component" value="Unassembled WGS sequence"/>
</dbReference>
<evidence type="ECO:0000256" key="9">
    <source>
        <dbReference type="ARBA" id="ARBA00022842"/>
    </source>
</evidence>
<comment type="activity regulation">
    <text evidence="12">Activated by a monovalent cation that binds near, but not in, the active site. The most likely occupant of the site in vivo is potassium. Ion binding induces a conformational change that may alter substrate affinity.</text>
</comment>
<keyword evidence="8 12" id="KW-0067">ATP-binding</keyword>
<dbReference type="InterPro" id="IPR011877">
    <property type="entry name" value="Ribokinase"/>
</dbReference>
<comment type="cofactor">
    <cofactor evidence="12">
        <name>Mg(2+)</name>
        <dbReference type="ChEBI" id="CHEBI:18420"/>
    </cofactor>
    <text evidence="12">Requires a divalent cation, most likely magnesium in vivo, as an electrophilic catalyst to aid phosphoryl group transfer. It is the chelate of the metal and the nucleotide that is the actual substrate.</text>
</comment>
<keyword evidence="10 12" id="KW-0630">Potassium</keyword>
<dbReference type="PROSITE" id="PS00583">
    <property type="entry name" value="PFKB_KINASES_1"/>
    <property type="match status" value="1"/>
</dbReference>
<evidence type="ECO:0000256" key="2">
    <source>
        <dbReference type="ARBA" id="ARBA00012035"/>
    </source>
</evidence>
<dbReference type="EC" id="2.7.1.15" evidence="2 12"/>
<dbReference type="GO" id="GO:0019303">
    <property type="term" value="P:D-ribose catabolic process"/>
    <property type="evidence" value="ECO:0007669"/>
    <property type="project" value="UniProtKB-UniRule"/>
</dbReference>
<dbReference type="SUPFAM" id="SSF53613">
    <property type="entry name" value="Ribokinase-like"/>
    <property type="match status" value="1"/>
</dbReference>
<comment type="similarity">
    <text evidence="12">Belongs to the carbohydrate kinase PfkB family. Ribokinase subfamily.</text>
</comment>
<dbReference type="InterPro" id="IPR002139">
    <property type="entry name" value="Ribo/fructo_kinase"/>
</dbReference>
<evidence type="ECO:0000259" key="13">
    <source>
        <dbReference type="Pfam" id="PF00294"/>
    </source>
</evidence>
<sequence length="304" mass="31487">MSVVVVGSLNMDVVVCASRRPRIGETIHGEEVYMVPGGKGANQAVASSRLGAKTTMIGAVGSDPFGETLRDALLKEGINIEALHSLPDQTTGVASILLAEGDNSIVVVPGANGLLTPKDVEGAREYIEAADILLLQLEIPIESVMIAAKIGRQAGTRVILNPAPAKELPKELLVNVDLLTPNESELQLLSGCSLDKMGLREAMQKLLEMGVKGVVTTLGADGAAILELGGEFKHLPGKKVVDVVDTTGAGDAFNAGLACALAEGKSLLEAVDFAGKTASLAITKLGAQAGMPVRSEVDKLDESY</sequence>
<dbReference type="Gene3D" id="3.40.1190.20">
    <property type="match status" value="1"/>
</dbReference>
<evidence type="ECO:0000256" key="4">
    <source>
        <dbReference type="ARBA" id="ARBA00022679"/>
    </source>
</evidence>
<evidence type="ECO:0000256" key="12">
    <source>
        <dbReference type="HAMAP-Rule" id="MF_01987"/>
    </source>
</evidence>
<feature type="binding site" evidence="12">
    <location>
        <position position="247"/>
    </location>
    <ligand>
        <name>K(+)</name>
        <dbReference type="ChEBI" id="CHEBI:29103"/>
    </ligand>
</feature>
<evidence type="ECO:0000256" key="7">
    <source>
        <dbReference type="ARBA" id="ARBA00022777"/>
    </source>
</evidence>
<evidence type="ECO:0000256" key="1">
    <source>
        <dbReference type="ARBA" id="ARBA00005380"/>
    </source>
</evidence>
<dbReference type="PANTHER" id="PTHR10584">
    <property type="entry name" value="SUGAR KINASE"/>
    <property type="match status" value="1"/>
</dbReference>
<feature type="binding site" evidence="12">
    <location>
        <begin position="10"/>
        <end position="12"/>
    </location>
    <ligand>
        <name>substrate</name>
    </ligand>
</feature>
<keyword evidence="15" id="KW-1185">Reference proteome</keyword>
<dbReference type="Pfam" id="PF00294">
    <property type="entry name" value="PfkB"/>
    <property type="match status" value="1"/>
</dbReference>
<feature type="binding site" evidence="12">
    <location>
        <begin position="38"/>
        <end position="42"/>
    </location>
    <ligand>
        <name>substrate</name>
    </ligand>
</feature>
<comment type="subcellular location">
    <subcellularLocation>
        <location evidence="12">Cytoplasm</location>
    </subcellularLocation>
</comment>
<feature type="binding site" evidence="12">
    <location>
        <position position="182"/>
    </location>
    <ligand>
        <name>ATP</name>
        <dbReference type="ChEBI" id="CHEBI:30616"/>
    </ligand>
</feature>
<protein>
    <recommendedName>
        <fullName evidence="3 12">Ribokinase</fullName>
        <shortName evidence="12">RK</shortName>
        <ecNumber evidence="2 12">2.7.1.15</ecNumber>
    </recommendedName>
</protein>
<dbReference type="GO" id="GO:0046872">
    <property type="term" value="F:metal ion binding"/>
    <property type="evidence" value="ECO:0007669"/>
    <property type="project" value="UniProtKB-KW"/>
</dbReference>
<keyword evidence="6 12" id="KW-0547">Nucleotide-binding</keyword>
<dbReference type="AlphaFoldDB" id="A0A1H2ZZ83"/>
<name>A0A1H2ZZ83_9BACL</name>
<feature type="binding site" evidence="12">
    <location>
        <begin position="250"/>
        <end position="251"/>
    </location>
    <ligand>
        <name>ATP</name>
        <dbReference type="ChEBI" id="CHEBI:30616"/>
    </ligand>
</feature>
<comment type="caution">
    <text evidence="12">Lacks conserved residue(s) required for the propagation of feature annotation.</text>
</comment>
<gene>
    <name evidence="12" type="primary">rbsK</name>
    <name evidence="14" type="ORF">SAMN05444487_11268</name>
</gene>
<dbReference type="GO" id="GO:0005829">
    <property type="term" value="C:cytosol"/>
    <property type="evidence" value="ECO:0007669"/>
    <property type="project" value="TreeGrafter"/>
</dbReference>
<evidence type="ECO:0000256" key="10">
    <source>
        <dbReference type="ARBA" id="ARBA00022958"/>
    </source>
</evidence>
<keyword evidence="9 12" id="KW-0460">Magnesium</keyword>
<keyword evidence="7 12" id="KW-0418">Kinase</keyword>
<keyword evidence="12" id="KW-0963">Cytoplasm</keyword>
<evidence type="ECO:0000313" key="15">
    <source>
        <dbReference type="Proteomes" id="UP000198534"/>
    </source>
</evidence>
<dbReference type="PANTHER" id="PTHR10584:SF166">
    <property type="entry name" value="RIBOKINASE"/>
    <property type="match status" value="1"/>
</dbReference>
<feature type="binding site" evidence="12">
    <location>
        <position position="286"/>
    </location>
    <ligand>
        <name>K(+)</name>
        <dbReference type="ChEBI" id="CHEBI:29103"/>
    </ligand>
</feature>
<dbReference type="CDD" id="cd01174">
    <property type="entry name" value="ribokinase"/>
    <property type="match status" value="1"/>
</dbReference>
<feature type="binding site" evidence="12">
    <location>
        <position position="281"/>
    </location>
    <ligand>
        <name>K(+)</name>
        <dbReference type="ChEBI" id="CHEBI:29103"/>
    </ligand>
</feature>
<evidence type="ECO:0000313" key="14">
    <source>
        <dbReference type="EMBL" id="SDX22757.1"/>
    </source>
</evidence>
<comment type="pathway">
    <text evidence="12">Carbohydrate metabolism; D-ribose degradation; D-ribose 5-phosphate from beta-D-ribopyranose: step 2/2.</text>
</comment>
<dbReference type="GO" id="GO:0004747">
    <property type="term" value="F:ribokinase activity"/>
    <property type="evidence" value="ECO:0007669"/>
    <property type="project" value="UniProtKB-UniRule"/>
</dbReference>
<comment type="function">
    <text evidence="12">Catalyzes the phosphorylation of ribose at O-5 in a reaction requiring ATP and magnesium. The resulting D-ribose-5-phosphate can then be used either for sythesis of nucleotides, histidine, and tryptophan, or as a component of the pentose phosphate pathway.</text>
</comment>
<dbReference type="InterPro" id="IPR011611">
    <property type="entry name" value="PfkB_dom"/>
</dbReference>
<dbReference type="EMBL" id="FNNQ01000012">
    <property type="protein sequence ID" value="SDX22757.1"/>
    <property type="molecule type" value="Genomic_DNA"/>
</dbReference>
<evidence type="ECO:0000256" key="3">
    <source>
        <dbReference type="ARBA" id="ARBA00016943"/>
    </source>
</evidence>
<organism evidence="14 15">
    <name type="scientific">Marininema mesophilum</name>
    <dbReference type="NCBI Taxonomy" id="1048340"/>
    <lineage>
        <taxon>Bacteria</taxon>
        <taxon>Bacillati</taxon>
        <taxon>Bacillota</taxon>
        <taxon>Bacilli</taxon>
        <taxon>Bacillales</taxon>
        <taxon>Thermoactinomycetaceae</taxon>
        <taxon>Marininema</taxon>
    </lineage>
</organism>
<dbReference type="STRING" id="1048340.SAMN05444487_11268"/>